<dbReference type="InterPro" id="IPR029063">
    <property type="entry name" value="SAM-dependent_MTases_sf"/>
</dbReference>
<evidence type="ECO:0000313" key="3">
    <source>
        <dbReference type="Proteomes" id="UP000186455"/>
    </source>
</evidence>
<dbReference type="RefSeq" id="WP_073791308.1">
    <property type="nucleotide sequence ID" value="NZ_LFBV01000005.1"/>
</dbReference>
<dbReference type="CDD" id="cd02440">
    <property type="entry name" value="AdoMet_MTases"/>
    <property type="match status" value="1"/>
</dbReference>
<organism evidence="2 3">
    <name type="scientific">Streptomyces uncialis</name>
    <dbReference type="NCBI Taxonomy" id="1048205"/>
    <lineage>
        <taxon>Bacteria</taxon>
        <taxon>Bacillati</taxon>
        <taxon>Actinomycetota</taxon>
        <taxon>Actinomycetes</taxon>
        <taxon>Kitasatosporales</taxon>
        <taxon>Streptomycetaceae</taxon>
        <taxon>Streptomyces</taxon>
    </lineage>
</organism>
<dbReference type="STRING" id="1048205.AB852_21700"/>
<protein>
    <recommendedName>
        <fullName evidence="4">Methyltransferase type 12</fullName>
    </recommendedName>
</protein>
<name>A0A1Q4V5E7_9ACTN</name>
<dbReference type="SUPFAM" id="SSF53335">
    <property type="entry name" value="S-adenosyl-L-methionine-dependent methyltransferases"/>
    <property type="match status" value="1"/>
</dbReference>
<dbReference type="EMBL" id="LFBV01000005">
    <property type="protein sequence ID" value="OKH93083.1"/>
    <property type="molecule type" value="Genomic_DNA"/>
</dbReference>
<feature type="region of interest" description="Disordered" evidence="1">
    <location>
        <begin position="60"/>
        <end position="84"/>
    </location>
</feature>
<accession>A0A1Q4V5E7</accession>
<evidence type="ECO:0000313" key="2">
    <source>
        <dbReference type="EMBL" id="OKH93083.1"/>
    </source>
</evidence>
<evidence type="ECO:0000256" key="1">
    <source>
        <dbReference type="SAM" id="MobiDB-lite"/>
    </source>
</evidence>
<feature type="compositionally biased region" description="Pro residues" evidence="1">
    <location>
        <begin position="61"/>
        <end position="73"/>
    </location>
</feature>
<dbReference type="Proteomes" id="UP000186455">
    <property type="component" value="Unassembled WGS sequence"/>
</dbReference>
<feature type="region of interest" description="Disordered" evidence="1">
    <location>
        <begin position="1"/>
        <end position="33"/>
    </location>
</feature>
<reference evidence="2 3" key="1">
    <citation type="submission" date="2015-06" db="EMBL/GenBank/DDBJ databases">
        <title>Cloning and characterization of the uncialamcin biosynthetic gene cluster.</title>
        <authorList>
            <person name="Yan X."/>
            <person name="Huang T."/>
            <person name="Ge H."/>
            <person name="Shen B."/>
        </authorList>
    </citation>
    <scope>NUCLEOTIDE SEQUENCE [LARGE SCALE GENOMIC DNA]</scope>
    <source>
        <strain evidence="2 3">DCA2648</strain>
    </source>
</reference>
<proteinExistence type="predicted"/>
<gene>
    <name evidence="2" type="ORF">AB852_21700</name>
</gene>
<keyword evidence="3" id="KW-1185">Reference proteome</keyword>
<dbReference type="Gene3D" id="3.40.50.150">
    <property type="entry name" value="Vaccinia Virus protein VP39"/>
    <property type="match status" value="1"/>
</dbReference>
<dbReference type="Pfam" id="PF13489">
    <property type="entry name" value="Methyltransf_23"/>
    <property type="match status" value="1"/>
</dbReference>
<sequence length="327" mass="35039">MPPTQQSAAEPADPTAAGPRPGTTAAPAVRRTDCPWCGSTRLRTLVLDRCDDCAYVFRNPRPAPGVRPSPPAADAPEPAAARDRRHRAAARALLPFGEPESWLDVGTGAARFPVTARTVHPYTAFDGLDTGPEVAQALADGRIDEGHRGTLTDLAPRLTARYDVLSMFRHLEHVPDPRAELRAAHQVLRPGGHLVVEATEPRSLAAAVLGRWWAPYHRPRLLQLIPESALCRELRGLGFTVVLIDRRAAHRSAGPGAAATLALARLLARPSAADSPVARLARTALSRSAGPPLALARALDRALSPLTSRTRCANAYRLIARRDTTPG</sequence>
<dbReference type="AlphaFoldDB" id="A0A1Q4V5E7"/>
<feature type="compositionally biased region" description="Low complexity" evidence="1">
    <location>
        <begin position="11"/>
        <end position="29"/>
    </location>
</feature>
<evidence type="ECO:0008006" key="4">
    <source>
        <dbReference type="Google" id="ProtNLM"/>
    </source>
</evidence>
<comment type="caution">
    <text evidence="2">The sequence shown here is derived from an EMBL/GenBank/DDBJ whole genome shotgun (WGS) entry which is preliminary data.</text>
</comment>